<organism evidence="2 3">
    <name type="scientific">Sphingosinicella rhizophila</name>
    <dbReference type="NCBI Taxonomy" id="3050082"/>
    <lineage>
        <taxon>Bacteria</taxon>
        <taxon>Pseudomonadati</taxon>
        <taxon>Pseudomonadota</taxon>
        <taxon>Alphaproteobacteria</taxon>
        <taxon>Sphingomonadales</taxon>
        <taxon>Sphingosinicellaceae</taxon>
        <taxon>Sphingosinicella</taxon>
    </lineage>
</organism>
<feature type="chain" id="PRO_5046550852" evidence="1">
    <location>
        <begin position="24"/>
        <end position="207"/>
    </location>
</feature>
<gene>
    <name evidence="2" type="ORF">RQX22_08515</name>
</gene>
<proteinExistence type="predicted"/>
<name>A0ABU3Q6G1_9SPHN</name>
<comment type="caution">
    <text evidence="2">The sequence shown here is derived from an EMBL/GenBank/DDBJ whole genome shotgun (WGS) entry which is preliminary data.</text>
</comment>
<accession>A0ABU3Q6G1</accession>
<keyword evidence="1" id="KW-0732">Signal</keyword>
<dbReference type="Proteomes" id="UP001259572">
    <property type="component" value="Unassembled WGS sequence"/>
</dbReference>
<dbReference type="EMBL" id="JAVUPU010000003">
    <property type="protein sequence ID" value="MDT9598991.1"/>
    <property type="molecule type" value="Genomic_DNA"/>
</dbReference>
<evidence type="ECO:0000313" key="3">
    <source>
        <dbReference type="Proteomes" id="UP001259572"/>
    </source>
</evidence>
<protein>
    <submittedName>
        <fullName evidence="2">Uncharacterized protein</fullName>
    </submittedName>
</protein>
<sequence>MMRATGTFLSLSLFAAFAGIARAEDPPAPPIVNESEDVVAIVGAGGSAGRTAVNAAAGNLNQQTNVGVIAIGTNAVAIGSVTQLTDASIPQPSAYKSATIGGDAFARSTGMIAVNVAAGSGHQQANLAIIAIGIEGQVVTDAMLSQTRASNSPPGMSGQTTAPEVVAGISSGAFAGSSGLVQVSLVGGERNSSANIFALTSLEGTDQ</sequence>
<reference evidence="2 3" key="1">
    <citation type="submission" date="2023-05" db="EMBL/GenBank/DDBJ databases">
        <authorList>
            <person name="Guo Y."/>
        </authorList>
    </citation>
    <scope>NUCLEOTIDE SEQUENCE [LARGE SCALE GENOMIC DNA]</scope>
    <source>
        <strain evidence="2 3">GR2756</strain>
    </source>
</reference>
<feature type="signal peptide" evidence="1">
    <location>
        <begin position="1"/>
        <end position="23"/>
    </location>
</feature>
<evidence type="ECO:0000256" key="1">
    <source>
        <dbReference type="SAM" id="SignalP"/>
    </source>
</evidence>
<keyword evidence="3" id="KW-1185">Reference proteome</keyword>
<evidence type="ECO:0000313" key="2">
    <source>
        <dbReference type="EMBL" id="MDT9598991.1"/>
    </source>
</evidence>
<dbReference type="RefSeq" id="WP_315725516.1">
    <property type="nucleotide sequence ID" value="NZ_JAVUPU010000003.1"/>
</dbReference>